<keyword evidence="1" id="KW-1133">Transmembrane helix</keyword>
<feature type="transmembrane region" description="Helical" evidence="1">
    <location>
        <begin position="12"/>
        <end position="32"/>
    </location>
</feature>
<reference evidence="3" key="1">
    <citation type="journal article" date="2007" name="Plant Cell">
        <title>Dothideomycete-plant interactions illuminated by genome sequencing and EST analysis of the wheat pathogen Stagonospora nodorum.</title>
        <authorList>
            <person name="Hane J.K."/>
            <person name="Lowe R.G."/>
            <person name="Solomon P.S."/>
            <person name="Tan K.C."/>
            <person name="Schoch C.L."/>
            <person name="Spatafora J.W."/>
            <person name="Crous P.W."/>
            <person name="Kodira C."/>
            <person name="Birren B.W."/>
            <person name="Galagan J.E."/>
            <person name="Torriani S.F."/>
            <person name="McDonald B.A."/>
            <person name="Oliver R.P."/>
        </authorList>
    </citation>
    <scope>NUCLEOTIDE SEQUENCE [LARGE SCALE GENOMIC DNA]</scope>
    <source>
        <strain evidence="3">SN15 / ATCC MYA-4574 / FGSC 10173</strain>
    </source>
</reference>
<dbReference type="Proteomes" id="UP000001055">
    <property type="component" value="Unassembled WGS sequence"/>
</dbReference>
<keyword evidence="1" id="KW-0812">Transmembrane</keyword>
<evidence type="ECO:0000256" key="1">
    <source>
        <dbReference type="SAM" id="Phobius"/>
    </source>
</evidence>
<dbReference type="GeneID" id="5976676"/>
<dbReference type="RefSeq" id="XP_001799771.1">
    <property type="nucleotide sequence ID" value="XM_001799719.1"/>
</dbReference>
<accession>Q0UFI5</accession>
<protein>
    <submittedName>
        <fullName evidence="2">Uncharacterized protein</fullName>
    </submittedName>
</protein>
<keyword evidence="1" id="KW-0472">Membrane</keyword>
<organism evidence="2 3">
    <name type="scientific">Phaeosphaeria nodorum (strain SN15 / ATCC MYA-4574 / FGSC 10173)</name>
    <name type="common">Glume blotch fungus</name>
    <name type="synonym">Parastagonospora nodorum</name>
    <dbReference type="NCBI Taxonomy" id="321614"/>
    <lineage>
        <taxon>Eukaryota</taxon>
        <taxon>Fungi</taxon>
        <taxon>Dikarya</taxon>
        <taxon>Ascomycota</taxon>
        <taxon>Pezizomycotina</taxon>
        <taxon>Dothideomycetes</taxon>
        <taxon>Pleosporomycetidae</taxon>
        <taxon>Pleosporales</taxon>
        <taxon>Pleosporineae</taxon>
        <taxon>Phaeosphaeriaceae</taxon>
        <taxon>Parastagonospora</taxon>
    </lineage>
</organism>
<evidence type="ECO:0000313" key="3">
    <source>
        <dbReference type="Proteomes" id="UP000001055"/>
    </source>
</evidence>
<proteinExistence type="predicted"/>
<dbReference type="KEGG" id="pno:SNOG_09479"/>
<gene>
    <name evidence="2" type="ORF">SNOG_09479</name>
</gene>
<dbReference type="EMBL" id="CH445339">
    <property type="protein sequence ID" value="EAT82744.1"/>
    <property type="molecule type" value="Genomic_DNA"/>
</dbReference>
<evidence type="ECO:0000313" key="2">
    <source>
        <dbReference type="EMBL" id="EAT82744.1"/>
    </source>
</evidence>
<dbReference type="OMA" id="VWIRREY"/>
<sequence length="83" mass="9530">MTWSRDNIIAILALFATCTPIFVLVATALLHFRRQRVKKQARANIEQPSPIQCPQNLHRGPIRRESALMALILVQREVYFANC</sequence>
<dbReference type="AlphaFoldDB" id="Q0UFI5"/>
<name>Q0UFI5_PHANO</name>
<dbReference type="InParanoid" id="Q0UFI5"/>